<reference evidence="1" key="1">
    <citation type="submission" date="2019-10" db="EMBL/GenBank/DDBJ databases">
        <authorList>
            <consortium name="DOE Joint Genome Institute"/>
            <person name="Kuo A."/>
            <person name="Miyauchi S."/>
            <person name="Kiss E."/>
            <person name="Drula E."/>
            <person name="Kohler A."/>
            <person name="Sanchez-Garcia M."/>
            <person name="Andreopoulos B."/>
            <person name="Barry K.W."/>
            <person name="Bonito G."/>
            <person name="Buee M."/>
            <person name="Carver A."/>
            <person name="Chen C."/>
            <person name="Cichocki N."/>
            <person name="Clum A."/>
            <person name="Culley D."/>
            <person name="Crous P.W."/>
            <person name="Fauchery L."/>
            <person name="Girlanda M."/>
            <person name="Hayes R."/>
            <person name="Keri Z."/>
            <person name="Labutti K."/>
            <person name="Lipzen A."/>
            <person name="Lombard V."/>
            <person name="Magnuson J."/>
            <person name="Maillard F."/>
            <person name="Morin E."/>
            <person name="Murat C."/>
            <person name="Nolan M."/>
            <person name="Ohm R."/>
            <person name="Pangilinan J."/>
            <person name="Pereira M."/>
            <person name="Perotto S."/>
            <person name="Peter M."/>
            <person name="Riley R."/>
            <person name="Sitrit Y."/>
            <person name="Stielow B."/>
            <person name="Szollosi G."/>
            <person name="Zifcakova L."/>
            <person name="Stursova M."/>
            <person name="Spatafora J.W."/>
            <person name="Tedersoo L."/>
            <person name="Vaario L.-M."/>
            <person name="Yamada A."/>
            <person name="Yan M."/>
            <person name="Wang P."/>
            <person name="Xu J."/>
            <person name="Bruns T."/>
            <person name="Baldrian P."/>
            <person name="Vilgalys R."/>
            <person name="Henrissat B."/>
            <person name="Grigoriev I.V."/>
            <person name="Hibbett D."/>
            <person name="Nagy L.G."/>
            <person name="Martin F.M."/>
        </authorList>
    </citation>
    <scope>NUCLEOTIDE SEQUENCE</scope>
    <source>
        <strain evidence="1">P2</strain>
    </source>
</reference>
<comment type="caution">
    <text evidence="1">The sequence shown here is derived from an EMBL/GenBank/DDBJ whole genome shotgun (WGS) entry which is preliminary data.</text>
</comment>
<dbReference type="EMBL" id="MU118080">
    <property type="protein sequence ID" value="KAF9645718.1"/>
    <property type="molecule type" value="Genomic_DNA"/>
</dbReference>
<organism evidence="1 2">
    <name type="scientific">Thelephora ganbajun</name>
    <name type="common">Ganba fungus</name>
    <dbReference type="NCBI Taxonomy" id="370292"/>
    <lineage>
        <taxon>Eukaryota</taxon>
        <taxon>Fungi</taxon>
        <taxon>Dikarya</taxon>
        <taxon>Basidiomycota</taxon>
        <taxon>Agaricomycotina</taxon>
        <taxon>Agaricomycetes</taxon>
        <taxon>Thelephorales</taxon>
        <taxon>Thelephoraceae</taxon>
        <taxon>Thelephora</taxon>
    </lineage>
</organism>
<evidence type="ECO:0000313" key="1">
    <source>
        <dbReference type="EMBL" id="KAF9645718.1"/>
    </source>
</evidence>
<keyword evidence="2" id="KW-1185">Reference proteome</keyword>
<gene>
    <name evidence="1" type="ORF">BDM02DRAFT_3100985</name>
</gene>
<proteinExistence type="predicted"/>
<reference evidence="1" key="2">
    <citation type="journal article" date="2020" name="Nat. Commun.">
        <title>Large-scale genome sequencing of mycorrhizal fungi provides insights into the early evolution of symbiotic traits.</title>
        <authorList>
            <person name="Miyauchi S."/>
            <person name="Kiss E."/>
            <person name="Kuo A."/>
            <person name="Drula E."/>
            <person name="Kohler A."/>
            <person name="Sanchez-Garcia M."/>
            <person name="Morin E."/>
            <person name="Andreopoulos B."/>
            <person name="Barry K.W."/>
            <person name="Bonito G."/>
            <person name="Buee M."/>
            <person name="Carver A."/>
            <person name="Chen C."/>
            <person name="Cichocki N."/>
            <person name="Clum A."/>
            <person name="Culley D."/>
            <person name="Crous P.W."/>
            <person name="Fauchery L."/>
            <person name="Girlanda M."/>
            <person name="Hayes R.D."/>
            <person name="Keri Z."/>
            <person name="LaButti K."/>
            <person name="Lipzen A."/>
            <person name="Lombard V."/>
            <person name="Magnuson J."/>
            <person name="Maillard F."/>
            <person name="Murat C."/>
            <person name="Nolan M."/>
            <person name="Ohm R.A."/>
            <person name="Pangilinan J."/>
            <person name="Pereira M.F."/>
            <person name="Perotto S."/>
            <person name="Peter M."/>
            <person name="Pfister S."/>
            <person name="Riley R."/>
            <person name="Sitrit Y."/>
            <person name="Stielow J.B."/>
            <person name="Szollosi G."/>
            <person name="Zifcakova L."/>
            <person name="Stursova M."/>
            <person name="Spatafora J.W."/>
            <person name="Tedersoo L."/>
            <person name="Vaario L.M."/>
            <person name="Yamada A."/>
            <person name="Yan M."/>
            <person name="Wang P."/>
            <person name="Xu J."/>
            <person name="Bruns T."/>
            <person name="Baldrian P."/>
            <person name="Vilgalys R."/>
            <person name="Dunand C."/>
            <person name="Henrissat B."/>
            <person name="Grigoriev I.V."/>
            <person name="Hibbett D."/>
            <person name="Nagy L.G."/>
            <person name="Martin F.M."/>
        </authorList>
    </citation>
    <scope>NUCLEOTIDE SEQUENCE</scope>
    <source>
        <strain evidence="1">P2</strain>
    </source>
</reference>
<protein>
    <submittedName>
        <fullName evidence="1">Uncharacterized protein</fullName>
    </submittedName>
</protein>
<sequence length="82" mass="9579">MASLIPEDKWLEDVIYRDELVQWDPARSECCTACSFKLHLNGMPADPWNTLAVRVFTDNFLLTHADLYLDVWSVQYMVLKKT</sequence>
<dbReference type="Proteomes" id="UP000886501">
    <property type="component" value="Unassembled WGS sequence"/>
</dbReference>
<evidence type="ECO:0000313" key="2">
    <source>
        <dbReference type="Proteomes" id="UP000886501"/>
    </source>
</evidence>
<name>A0ACB6Z7Y0_THEGA</name>
<accession>A0ACB6Z7Y0</accession>